<reference evidence="2" key="1">
    <citation type="submission" date="2021-06" db="EMBL/GenBank/DDBJ databases">
        <authorList>
            <person name="Kallberg Y."/>
            <person name="Tangrot J."/>
            <person name="Rosling A."/>
        </authorList>
    </citation>
    <scope>NUCLEOTIDE SEQUENCE</scope>
    <source>
        <strain evidence="2">MA453B</strain>
    </source>
</reference>
<feature type="compositionally biased region" description="Polar residues" evidence="1">
    <location>
        <begin position="23"/>
        <end position="56"/>
    </location>
</feature>
<comment type="caution">
    <text evidence="2">The sequence shown here is derived from an EMBL/GenBank/DDBJ whole genome shotgun (WGS) entry which is preliminary data.</text>
</comment>
<dbReference type="EMBL" id="CAJVPY010011874">
    <property type="protein sequence ID" value="CAG8730254.1"/>
    <property type="molecule type" value="Genomic_DNA"/>
</dbReference>
<organism evidence="2 3">
    <name type="scientific">Dentiscutata erythropus</name>
    <dbReference type="NCBI Taxonomy" id="1348616"/>
    <lineage>
        <taxon>Eukaryota</taxon>
        <taxon>Fungi</taxon>
        <taxon>Fungi incertae sedis</taxon>
        <taxon>Mucoromycota</taxon>
        <taxon>Glomeromycotina</taxon>
        <taxon>Glomeromycetes</taxon>
        <taxon>Diversisporales</taxon>
        <taxon>Gigasporaceae</taxon>
        <taxon>Dentiscutata</taxon>
    </lineage>
</organism>
<keyword evidence="3" id="KW-1185">Reference proteome</keyword>
<evidence type="ECO:0000313" key="3">
    <source>
        <dbReference type="Proteomes" id="UP000789405"/>
    </source>
</evidence>
<evidence type="ECO:0000256" key="1">
    <source>
        <dbReference type="SAM" id="MobiDB-lite"/>
    </source>
</evidence>
<feature type="compositionally biased region" description="Polar residues" evidence="1">
    <location>
        <begin position="284"/>
        <end position="298"/>
    </location>
</feature>
<feature type="region of interest" description="Disordered" evidence="1">
    <location>
        <begin position="1"/>
        <end position="66"/>
    </location>
</feature>
<feature type="region of interest" description="Disordered" evidence="1">
    <location>
        <begin position="78"/>
        <end position="98"/>
    </location>
</feature>
<feature type="region of interest" description="Disordered" evidence="1">
    <location>
        <begin position="264"/>
        <end position="298"/>
    </location>
</feature>
<proteinExistence type="predicted"/>
<feature type="compositionally biased region" description="Low complexity" evidence="1">
    <location>
        <begin position="265"/>
        <end position="283"/>
    </location>
</feature>
<dbReference type="AlphaFoldDB" id="A0A9N9ICT0"/>
<sequence>MLDDSPPAKKCKQDTPLEDDTQMEYTSVLFANTTSSSQLQQSGENTATPDNNNQTGAEDPVLTTVGKSADLSTVIVKTNNGPDPTQQVPATKDLHTQNDPDTKVLAQMNDVIMNEANPLTSKNVARIPDHTDKTQNNQPMDTQSIDTVQSIPTKSYARALTGNNQSKPKYKFAGHRDLAWCTAILTDLALSQEIKAITDHISSSKHIQLPATTQQQIEDTIAFLHIHFTFRGIPPHVVVSQYLIGNYSITTSLMGEFINLYDQQSHNNPSDNNTPTSNSTTLSQLHNNNTNPSITHNP</sequence>
<protein>
    <submittedName>
        <fullName evidence="2">22371_t:CDS:1</fullName>
    </submittedName>
</protein>
<name>A0A9N9ICT0_9GLOM</name>
<dbReference type="Proteomes" id="UP000789405">
    <property type="component" value="Unassembled WGS sequence"/>
</dbReference>
<feature type="compositionally biased region" description="Polar residues" evidence="1">
    <location>
        <begin position="78"/>
        <end position="89"/>
    </location>
</feature>
<accession>A0A9N9ICT0</accession>
<gene>
    <name evidence="2" type="ORF">DERYTH_LOCUS15051</name>
</gene>
<evidence type="ECO:0000313" key="2">
    <source>
        <dbReference type="EMBL" id="CAG8730254.1"/>
    </source>
</evidence>